<accession>Q2J2U9</accession>
<dbReference type="AlphaFoldDB" id="Q2J2U9"/>
<dbReference type="Gene3D" id="3.40.50.1820">
    <property type="entry name" value="alpha/beta hydrolase"/>
    <property type="match status" value="1"/>
</dbReference>
<dbReference type="RefSeq" id="WP_011439401.1">
    <property type="nucleotide sequence ID" value="NC_007778.1"/>
</dbReference>
<dbReference type="InterPro" id="IPR029058">
    <property type="entry name" value="AB_hydrolase_fold"/>
</dbReference>
<proteinExistence type="predicted"/>
<gene>
    <name evidence="2" type="ordered locus">RPB_0500</name>
</gene>
<name>Q2J2U9_RHOP2</name>
<dbReference type="EMBL" id="CP000250">
    <property type="protein sequence ID" value="ABD05211.1"/>
    <property type="molecule type" value="Genomic_DNA"/>
</dbReference>
<sequence>MAAEFGDRRLVVAPEMRRPLRDVSDPGAGFAAKLDSSDQFGGGRGSGEELAPQRGRIDTLSPQADIVSIPWREGHAIEGCFVASGAPASDDVPVILCVGESRLSKEQLLAAFAQSAHESGMSLLGIDLPAPIRSLEAEPPATPETAIVAAIDYLHERAGVDAERIAVVADGSPSSMVARGVALDGRVAAAVCDAGVWQLWEHDQICGLEAAGSIEPLAVRALRCPTLMLIRSNDGIDPEHVRQLLARSGTRDVDLREFAPSGPDRTEPLASAAEIVVQWLTEQLQGRAPASPV</sequence>
<evidence type="ECO:0000256" key="1">
    <source>
        <dbReference type="SAM" id="MobiDB-lite"/>
    </source>
</evidence>
<dbReference type="SUPFAM" id="SSF53474">
    <property type="entry name" value="alpha/beta-Hydrolases"/>
    <property type="match status" value="1"/>
</dbReference>
<dbReference type="OrthoDB" id="217645at2"/>
<dbReference type="KEGG" id="rpb:RPB_0500"/>
<organism evidence="2 3">
    <name type="scientific">Rhodopseudomonas palustris (strain HaA2)</name>
    <dbReference type="NCBI Taxonomy" id="316058"/>
    <lineage>
        <taxon>Bacteria</taxon>
        <taxon>Pseudomonadati</taxon>
        <taxon>Pseudomonadota</taxon>
        <taxon>Alphaproteobacteria</taxon>
        <taxon>Hyphomicrobiales</taxon>
        <taxon>Nitrobacteraceae</taxon>
        <taxon>Rhodopseudomonas</taxon>
    </lineage>
</organism>
<dbReference type="STRING" id="316058.RPB_0500"/>
<dbReference type="HOGENOM" id="CLU_949556_0_0_5"/>
<evidence type="ECO:0008006" key="4">
    <source>
        <dbReference type="Google" id="ProtNLM"/>
    </source>
</evidence>
<feature type="region of interest" description="Disordered" evidence="1">
    <location>
        <begin position="21"/>
        <end position="55"/>
    </location>
</feature>
<evidence type="ECO:0000313" key="2">
    <source>
        <dbReference type="EMBL" id="ABD05211.1"/>
    </source>
</evidence>
<reference evidence="2 3" key="1">
    <citation type="submission" date="2006-01" db="EMBL/GenBank/DDBJ databases">
        <title>Complete sequence of Rhodopseudomonas palustris HaA2.</title>
        <authorList>
            <consortium name="US DOE Joint Genome Institute"/>
            <person name="Copeland A."/>
            <person name="Lucas S."/>
            <person name="Lapidus A."/>
            <person name="Barry K."/>
            <person name="Detter J.C."/>
            <person name="Glavina T."/>
            <person name="Hammon N."/>
            <person name="Israni S."/>
            <person name="Pitluck S."/>
            <person name="Chain P."/>
            <person name="Malfatti S."/>
            <person name="Shin M."/>
            <person name="Vergez L."/>
            <person name="Schmutz J."/>
            <person name="Larimer F."/>
            <person name="Land M."/>
            <person name="Hauser L."/>
            <person name="Pelletier D.A."/>
            <person name="Kyrpides N."/>
            <person name="Anderson I."/>
            <person name="Oda Y."/>
            <person name="Harwood C.S."/>
            <person name="Richardson P."/>
        </authorList>
    </citation>
    <scope>NUCLEOTIDE SEQUENCE [LARGE SCALE GENOMIC DNA]</scope>
    <source>
        <strain evidence="2 3">HaA2</strain>
    </source>
</reference>
<keyword evidence="3" id="KW-1185">Reference proteome</keyword>
<dbReference type="eggNOG" id="COG1073">
    <property type="taxonomic scope" value="Bacteria"/>
</dbReference>
<evidence type="ECO:0000313" key="3">
    <source>
        <dbReference type="Proteomes" id="UP000008809"/>
    </source>
</evidence>
<dbReference type="Proteomes" id="UP000008809">
    <property type="component" value="Chromosome"/>
</dbReference>
<protein>
    <recommendedName>
        <fullName evidence="4">Alpha/beta hydrolase</fullName>
    </recommendedName>
</protein>